<dbReference type="AlphaFoldDB" id="A0A1Y6C5B2"/>
<dbReference type="CDD" id="cd08479">
    <property type="entry name" value="PBP2_CrgA_like_9"/>
    <property type="match status" value="1"/>
</dbReference>
<dbReference type="PANTHER" id="PTHR30537:SF5">
    <property type="entry name" value="HTH-TYPE TRANSCRIPTIONAL ACTIVATOR TTDR-RELATED"/>
    <property type="match status" value="1"/>
</dbReference>
<evidence type="ECO:0000313" key="7">
    <source>
        <dbReference type="Proteomes" id="UP000192920"/>
    </source>
</evidence>
<evidence type="ECO:0000256" key="4">
    <source>
        <dbReference type="ARBA" id="ARBA00023163"/>
    </source>
</evidence>
<dbReference type="FunFam" id="3.40.190.290:FF:000001">
    <property type="entry name" value="Transcriptional regulator, LysR family"/>
    <property type="match status" value="1"/>
</dbReference>
<dbReference type="GO" id="GO:0003700">
    <property type="term" value="F:DNA-binding transcription factor activity"/>
    <property type="evidence" value="ECO:0007669"/>
    <property type="project" value="InterPro"/>
</dbReference>
<dbReference type="GO" id="GO:0006351">
    <property type="term" value="P:DNA-templated transcription"/>
    <property type="evidence" value="ECO:0007669"/>
    <property type="project" value="TreeGrafter"/>
</dbReference>
<dbReference type="InterPro" id="IPR000847">
    <property type="entry name" value="LysR_HTH_N"/>
</dbReference>
<evidence type="ECO:0000256" key="1">
    <source>
        <dbReference type="ARBA" id="ARBA00009437"/>
    </source>
</evidence>
<feature type="domain" description="HTH lysR-type" evidence="5">
    <location>
        <begin position="5"/>
        <end position="62"/>
    </location>
</feature>
<protein>
    <submittedName>
        <fullName evidence="6">LysR family transcriptional regulator, transcriptional activator for dmlA</fullName>
    </submittedName>
</protein>
<evidence type="ECO:0000259" key="5">
    <source>
        <dbReference type="PROSITE" id="PS50931"/>
    </source>
</evidence>
<dbReference type="InterPro" id="IPR036388">
    <property type="entry name" value="WH-like_DNA-bd_sf"/>
</dbReference>
<dbReference type="PANTHER" id="PTHR30537">
    <property type="entry name" value="HTH-TYPE TRANSCRIPTIONAL REGULATOR"/>
    <property type="match status" value="1"/>
</dbReference>
<keyword evidence="7" id="KW-1185">Reference proteome</keyword>
<keyword evidence="4" id="KW-0804">Transcription</keyword>
<dbReference type="EMBL" id="FXAG01000020">
    <property type="protein sequence ID" value="SMF42986.1"/>
    <property type="molecule type" value="Genomic_DNA"/>
</dbReference>
<dbReference type="RefSeq" id="WP_085277316.1">
    <property type="nucleotide sequence ID" value="NZ_FXAG01000020.1"/>
</dbReference>
<gene>
    <name evidence="6" type="ORF">SAMN02745746_03204</name>
</gene>
<dbReference type="Pfam" id="PF03466">
    <property type="entry name" value="LysR_substrate"/>
    <property type="match status" value="1"/>
</dbReference>
<dbReference type="InterPro" id="IPR005119">
    <property type="entry name" value="LysR_subst-bd"/>
</dbReference>
<sequence length="301" mass="33335">MNNEPQLEDLRVFCLVARKSGFASAAEELGASPAYVSKRIRLLEDSLGVKLLYRSTRRVAVTEDGERVYRWAQKILDDVDHMVDEVSATRLAPRGLIRISSSLGFGRVHVAPALAALAERYPQLEIRFDVTDRLVDLESEGIDLDIRVGNEIAPQLIAKKLVANQRILCAASSYLERRGTPKSLGELSSHDCLAIKERDHPFGVWRLSGPGGETVIRITGPLSANHGEIVHQWALAGRGIMLRSLWDVRAALAAGRLVRVLPDYSLPADIWAVSPMRLSSSAKLKVCVDFIEQYFRTQDVG</sequence>
<dbReference type="Gene3D" id="1.10.10.10">
    <property type="entry name" value="Winged helix-like DNA-binding domain superfamily/Winged helix DNA-binding domain"/>
    <property type="match status" value="1"/>
</dbReference>
<evidence type="ECO:0000256" key="2">
    <source>
        <dbReference type="ARBA" id="ARBA00023015"/>
    </source>
</evidence>
<dbReference type="PROSITE" id="PS50931">
    <property type="entry name" value="HTH_LYSR"/>
    <property type="match status" value="1"/>
</dbReference>
<dbReference type="InterPro" id="IPR058163">
    <property type="entry name" value="LysR-type_TF_proteobact-type"/>
</dbReference>
<dbReference type="InterPro" id="IPR036390">
    <property type="entry name" value="WH_DNA-bd_sf"/>
</dbReference>
<dbReference type="Gene3D" id="3.40.190.290">
    <property type="match status" value="1"/>
</dbReference>
<dbReference type="SUPFAM" id="SSF46785">
    <property type="entry name" value="Winged helix' DNA-binding domain"/>
    <property type="match status" value="1"/>
</dbReference>
<name>A0A1Y6C5B2_9NEIS</name>
<evidence type="ECO:0000256" key="3">
    <source>
        <dbReference type="ARBA" id="ARBA00023125"/>
    </source>
</evidence>
<keyword evidence="2" id="KW-0805">Transcription regulation</keyword>
<dbReference type="Pfam" id="PF00126">
    <property type="entry name" value="HTH_1"/>
    <property type="match status" value="1"/>
</dbReference>
<evidence type="ECO:0000313" key="6">
    <source>
        <dbReference type="EMBL" id="SMF42986.1"/>
    </source>
</evidence>
<dbReference type="SUPFAM" id="SSF53850">
    <property type="entry name" value="Periplasmic binding protein-like II"/>
    <property type="match status" value="1"/>
</dbReference>
<proteinExistence type="inferred from homology"/>
<dbReference type="Proteomes" id="UP000192920">
    <property type="component" value="Unassembled WGS sequence"/>
</dbReference>
<dbReference type="GO" id="GO:0043565">
    <property type="term" value="F:sequence-specific DNA binding"/>
    <property type="evidence" value="ECO:0007669"/>
    <property type="project" value="TreeGrafter"/>
</dbReference>
<dbReference type="FunFam" id="1.10.10.10:FF:000001">
    <property type="entry name" value="LysR family transcriptional regulator"/>
    <property type="match status" value="1"/>
</dbReference>
<dbReference type="STRING" id="1123014.SAMN02745746_03204"/>
<organism evidence="6 7">
    <name type="scientific">Pseudogulbenkiania subflava DSM 22618</name>
    <dbReference type="NCBI Taxonomy" id="1123014"/>
    <lineage>
        <taxon>Bacteria</taxon>
        <taxon>Pseudomonadati</taxon>
        <taxon>Pseudomonadota</taxon>
        <taxon>Betaproteobacteria</taxon>
        <taxon>Neisseriales</taxon>
        <taxon>Chromobacteriaceae</taxon>
        <taxon>Pseudogulbenkiania</taxon>
    </lineage>
</organism>
<comment type="similarity">
    <text evidence="1">Belongs to the LysR transcriptional regulatory family.</text>
</comment>
<accession>A0A1Y6C5B2</accession>
<reference evidence="7" key="1">
    <citation type="submission" date="2017-04" db="EMBL/GenBank/DDBJ databases">
        <authorList>
            <person name="Varghese N."/>
            <person name="Submissions S."/>
        </authorList>
    </citation>
    <scope>NUCLEOTIDE SEQUENCE [LARGE SCALE GENOMIC DNA]</scope>
    <source>
        <strain evidence="7">DSM 22618</strain>
    </source>
</reference>
<keyword evidence="3" id="KW-0238">DNA-binding</keyword>